<dbReference type="Gene3D" id="3.40.50.720">
    <property type="entry name" value="NAD(P)-binding Rossmann-like Domain"/>
    <property type="match status" value="2"/>
</dbReference>
<reference evidence="4 5" key="1">
    <citation type="submission" date="2017-11" db="EMBL/GenBank/DDBJ databases">
        <title>Draft genome sequence of environmental isolate Aeromonas lusitania sp. nov. MDC 2473.</title>
        <authorList>
            <person name="Colston S.M."/>
            <person name="Navarro A."/>
            <person name="Martinez-Murcia A.J."/>
            <person name="Graf J."/>
        </authorList>
    </citation>
    <scope>NUCLEOTIDE SEQUENCE [LARGE SCALE GENOMIC DNA]</scope>
    <source>
        <strain evidence="4 5">MDC 2473</strain>
    </source>
</reference>
<dbReference type="Proteomes" id="UP000232060">
    <property type="component" value="Unassembled WGS sequence"/>
</dbReference>
<evidence type="ECO:0000313" key="4">
    <source>
        <dbReference type="EMBL" id="PJC94415.1"/>
    </source>
</evidence>
<evidence type="ECO:0000259" key="3">
    <source>
        <dbReference type="Pfam" id="PF02826"/>
    </source>
</evidence>
<gene>
    <name evidence="4" type="ORF">CUC44_03705</name>
</gene>
<dbReference type="AlphaFoldDB" id="A0A2M8HCZ1"/>
<keyword evidence="1" id="KW-0560">Oxidoreductase</keyword>
<dbReference type="FunFam" id="3.40.50.720:FF:000363">
    <property type="entry name" value="D-isomer specific 2-hydroxyacid dehydrogenase"/>
    <property type="match status" value="1"/>
</dbReference>
<protein>
    <submittedName>
        <fullName evidence="4">Hydroxyacid dehydrogenase</fullName>
    </submittedName>
</protein>
<sequence length="314" mass="35397">MSQRTLLLLSQDNTHYERLLKAAHLPHLRILRADNQQEAERLIGEAHILMAEPARAKPLLPKAGKLGWLQSTYAGVDVLLDASSRRDYLLTNVRGIFGPLMSEYVFGHLLSLTRQLPLYREQQQLKTWQSHPYQGLRGKTLLLLGTGSIGQHIAHTGKHFGMKVLGISHSGRERAGFDQVYQLPALNKMLAKADVIVSVLPATRETRHLFTSERFNHCKPDAIFFNVGRGNAVHEGDLLAALRTGKLGMAVLDVFEQEPLPADSQLWHQPNLIITPHNSAYSFPEDVAQIFIRNYIRFIDGQQLDGRIDFDKGY</sequence>
<dbReference type="OrthoDB" id="9787219at2"/>
<dbReference type="InterPro" id="IPR006140">
    <property type="entry name" value="D-isomer_DH_NAD-bd"/>
</dbReference>
<evidence type="ECO:0000313" key="5">
    <source>
        <dbReference type="Proteomes" id="UP000232060"/>
    </source>
</evidence>
<dbReference type="GO" id="GO:0016491">
    <property type="term" value="F:oxidoreductase activity"/>
    <property type="evidence" value="ECO:0007669"/>
    <property type="project" value="UniProtKB-KW"/>
</dbReference>
<dbReference type="InterPro" id="IPR036291">
    <property type="entry name" value="NAD(P)-bd_dom_sf"/>
</dbReference>
<dbReference type="PANTHER" id="PTHR43333">
    <property type="entry name" value="2-HACID_DH_C DOMAIN-CONTAINING PROTEIN"/>
    <property type="match status" value="1"/>
</dbReference>
<keyword evidence="2" id="KW-0520">NAD</keyword>
<comment type="caution">
    <text evidence="4">The sequence shown here is derived from an EMBL/GenBank/DDBJ whole genome shotgun (WGS) entry which is preliminary data.</text>
</comment>
<name>A0A2M8HCZ1_9GAMM</name>
<keyword evidence="5" id="KW-1185">Reference proteome</keyword>
<feature type="domain" description="D-isomer specific 2-hydroxyacid dehydrogenase NAD-binding" evidence="3">
    <location>
        <begin position="107"/>
        <end position="278"/>
    </location>
</feature>
<dbReference type="EMBL" id="PGCP01000004">
    <property type="protein sequence ID" value="PJC94415.1"/>
    <property type="molecule type" value="Genomic_DNA"/>
</dbReference>
<dbReference type="Pfam" id="PF02826">
    <property type="entry name" value="2-Hacid_dh_C"/>
    <property type="match status" value="1"/>
</dbReference>
<dbReference type="CDD" id="cd05300">
    <property type="entry name" value="2-Hacid_dh_1"/>
    <property type="match status" value="1"/>
</dbReference>
<organism evidence="4 5">
    <name type="scientific">Aeromonas lusitana</name>
    <dbReference type="NCBI Taxonomy" id="931529"/>
    <lineage>
        <taxon>Bacteria</taxon>
        <taxon>Pseudomonadati</taxon>
        <taxon>Pseudomonadota</taxon>
        <taxon>Gammaproteobacteria</taxon>
        <taxon>Aeromonadales</taxon>
        <taxon>Aeromonadaceae</taxon>
        <taxon>Aeromonas</taxon>
    </lineage>
</organism>
<dbReference type="SUPFAM" id="SSF51735">
    <property type="entry name" value="NAD(P)-binding Rossmann-fold domains"/>
    <property type="match status" value="1"/>
</dbReference>
<proteinExistence type="predicted"/>
<dbReference type="RefSeq" id="WP_100858635.1">
    <property type="nucleotide sequence ID" value="NZ_PGCP01000004.1"/>
</dbReference>
<evidence type="ECO:0000256" key="2">
    <source>
        <dbReference type="ARBA" id="ARBA00023027"/>
    </source>
</evidence>
<accession>A0A2M8HCZ1</accession>
<dbReference type="PANTHER" id="PTHR43333:SF1">
    <property type="entry name" value="D-ISOMER SPECIFIC 2-HYDROXYACID DEHYDROGENASE NAD-BINDING DOMAIN-CONTAINING PROTEIN"/>
    <property type="match status" value="1"/>
</dbReference>
<dbReference type="GO" id="GO:0051287">
    <property type="term" value="F:NAD binding"/>
    <property type="evidence" value="ECO:0007669"/>
    <property type="project" value="InterPro"/>
</dbReference>
<evidence type="ECO:0000256" key="1">
    <source>
        <dbReference type="ARBA" id="ARBA00023002"/>
    </source>
</evidence>
<dbReference type="SUPFAM" id="SSF52283">
    <property type="entry name" value="Formate/glycerate dehydrogenase catalytic domain-like"/>
    <property type="match status" value="1"/>
</dbReference>